<dbReference type="Gene3D" id="2.30.40.10">
    <property type="entry name" value="Urease, subunit C, domain 1"/>
    <property type="match status" value="1"/>
</dbReference>
<dbReference type="STRING" id="247633.GP2143_01970"/>
<dbReference type="PANTHER" id="PTHR22642">
    <property type="entry name" value="IMIDAZOLONEPROPIONASE"/>
    <property type="match status" value="1"/>
</dbReference>
<dbReference type="AlphaFoldDB" id="A0YG21"/>
<comment type="caution">
    <text evidence="3">The sequence shown here is derived from an EMBL/GenBank/DDBJ whole genome shotgun (WGS) entry which is preliminary data.</text>
</comment>
<dbReference type="Pfam" id="PF07969">
    <property type="entry name" value="Amidohydro_3"/>
    <property type="match status" value="1"/>
</dbReference>
<dbReference type="PROSITE" id="PS51257">
    <property type="entry name" value="PROKAR_LIPOPROTEIN"/>
    <property type="match status" value="1"/>
</dbReference>
<dbReference type="SUPFAM" id="SSF51556">
    <property type="entry name" value="Metallo-dependent hydrolases"/>
    <property type="match status" value="1"/>
</dbReference>
<protein>
    <submittedName>
        <fullName evidence="3">Amidohydrolase-like protein</fullName>
    </submittedName>
</protein>
<name>A0YG21_9GAMM</name>
<dbReference type="EMBL" id="AAVT01000009">
    <property type="protein sequence ID" value="EAW30271.1"/>
    <property type="molecule type" value="Genomic_DNA"/>
</dbReference>
<dbReference type="InterPro" id="IPR013108">
    <property type="entry name" value="Amidohydro_3"/>
</dbReference>
<evidence type="ECO:0000313" key="4">
    <source>
        <dbReference type="Proteomes" id="UP000004931"/>
    </source>
</evidence>
<dbReference type="Proteomes" id="UP000004931">
    <property type="component" value="Unassembled WGS sequence"/>
</dbReference>
<feature type="signal peptide" evidence="1">
    <location>
        <begin position="1"/>
        <end position="20"/>
    </location>
</feature>
<dbReference type="Gene3D" id="3.10.310.70">
    <property type="match status" value="1"/>
</dbReference>
<dbReference type="InterPro" id="IPR011059">
    <property type="entry name" value="Metal-dep_hydrolase_composite"/>
</dbReference>
<dbReference type="InterPro" id="IPR032466">
    <property type="entry name" value="Metal_Hydrolase"/>
</dbReference>
<reference evidence="3 4" key="1">
    <citation type="journal article" date="2010" name="J. Bacteriol.">
        <title>Genome sequence of the oligotrophic marine Gammaproteobacterium HTCC2143, isolated from the Oregon Coast.</title>
        <authorList>
            <person name="Oh H.M."/>
            <person name="Kang I."/>
            <person name="Ferriera S."/>
            <person name="Giovannoni S.J."/>
            <person name="Cho J.C."/>
        </authorList>
    </citation>
    <scope>NUCLEOTIDE SEQUENCE [LARGE SCALE GENOMIC DNA]</scope>
    <source>
        <strain evidence="3 4">HTCC2143</strain>
    </source>
</reference>
<dbReference type="CDD" id="cd01300">
    <property type="entry name" value="YtcJ_like"/>
    <property type="match status" value="1"/>
</dbReference>
<dbReference type="PANTHER" id="PTHR22642:SF2">
    <property type="entry name" value="PROTEIN LONG AFTER FAR-RED 3"/>
    <property type="match status" value="1"/>
</dbReference>
<evidence type="ECO:0000259" key="2">
    <source>
        <dbReference type="Pfam" id="PF07969"/>
    </source>
</evidence>
<evidence type="ECO:0000256" key="1">
    <source>
        <dbReference type="SAM" id="SignalP"/>
    </source>
</evidence>
<accession>A0YG21</accession>
<evidence type="ECO:0000313" key="3">
    <source>
        <dbReference type="EMBL" id="EAW30271.1"/>
    </source>
</evidence>
<dbReference type="eggNOG" id="COG1574">
    <property type="taxonomic scope" value="Bacteria"/>
</dbReference>
<organism evidence="3 4">
    <name type="scientific">marine gamma proteobacterium HTCC2143</name>
    <dbReference type="NCBI Taxonomy" id="247633"/>
    <lineage>
        <taxon>Bacteria</taxon>
        <taxon>Pseudomonadati</taxon>
        <taxon>Pseudomonadota</taxon>
        <taxon>Gammaproteobacteria</taxon>
        <taxon>Cellvibrionales</taxon>
        <taxon>Spongiibacteraceae</taxon>
        <taxon>BD1-7 clade</taxon>
    </lineage>
</organism>
<keyword evidence="4" id="KW-1185">Reference proteome</keyword>
<proteinExistence type="predicted"/>
<keyword evidence="1" id="KW-0732">Signal</keyword>
<dbReference type="Gene3D" id="3.20.20.140">
    <property type="entry name" value="Metal-dependent hydrolases"/>
    <property type="match status" value="1"/>
</dbReference>
<dbReference type="GO" id="GO:0016810">
    <property type="term" value="F:hydrolase activity, acting on carbon-nitrogen (but not peptide) bonds"/>
    <property type="evidence" value="ECO:0007669"/>
    <property type="project" value="InterPro"/>
</dbReference>
<dbReference type="OrthoDB" id="5734927at2"/>
<keyword evidence="3" id="KW-0378">Hydrolase</keyword>
<gene>
    <name evidence="3" type="ORF">GP2143_01970</name>
</gene>
<dbReference type="SUPFAM" id="SSF51338">
    <property type="entry name" value="Composite domain of metallo-dependent hydrolases"/>
    <property type="match status" value="1"/>
</dbReference>
<feature type="chain" id="PRO_5002630757" evidence="1">
    <location>
        <begin position="21"/>
        <end position="575"/>
    </location>
</feature>
<dbReference type="InterPro" id="IPR033932">
    <property type="entry name" value="YtcJ-like"/>
</dbReference>
<sequence>MKNRRIVTVLLTALAMTLSACDQPVTQKEEAGAITAVMPTTLFVNADIITVDDSRPAAQALAIRNGRVLAVGSRQEVEAAAGQGAEVRDMQGKTIVPGLIDAHGHISLTALSNGFANVQPLPAGPISSIAQLQEVMKSWDQANPEATWLMGWGYDDSLMAEGRHPSRYDLDAISTEKPIMLTHVSGHLMACNSKCLELAGITAESEDPPGGVYQRVGDSQTPNGVLEESAIYKVFGLLPAATQAQRLALLEQAQAYYASHGITTVQDGASQLSNIADLQTLAANKKLFLDVVGFRVLSKGESIGEAFTVSSDYQDHYRVGGIKLVLDGSPQGKTAWLTEPYAHPPHGQGEDYKGYPRLDDTEVNEFISESFSRGFPVLAHANGDAAADQLVNAVTLANEALGAADRRPVMIHAQTVREDQIDQMQALGIVPSYFVAHTFYWGDWHRDSVFGAERASRISPLQSTVKRNMPYTTHNDTPIVPPDMMRLLWSGVNRVTRSGKILGSDQRITPLEALKSMTINAAYQFFEENDKGSIEVGKLADLTVLSANPLKVDAMTIKDIRIEETIKEGKTVYFR</sequence>
<feature type="domain" description="Amidohydrolase 3" evidence="2">
    <location>
        <begin position="86"/>
        <end position="573"/>
    </location>
</feature>